<keyword evidence="2 6" id="KW-0479">Metal-binding</keyword>
<feature type="site" description="Important for catalytic activity" evidence="6">
    <location>
        <position position="223"/>
    </location>
</feature>
<dbReference type="CDD" id="cd01320">
    <property type="entry name" value="ADA"/>
    <property type="match status" value="1"/>
</dbReference>
<feature type="binding site" evidence="6">
    <location>
        <position position="280"/>
    </location>
    <ligand>
        <name>Zn(2+)</name>
        <dbReference type="ChEBI" id="CHEBI:29105"/>
        <note>catalytic</note>
    </ligand>
</feature>
<evidence type="ECO:0000259" key="7">
    <source>
        <dbReference type="Pfam" id="PF00962"/>
    </source>
</evidence>
<dbReference type="HAMAP" id="MF_01962">
    <property type="entry name" value="Adenine_deaminase"/>
    <property type="match status" value="1"/>
</dbReference>
<comment type="function">
    <text evidence="6">Catalyzes the hydrolytic deamination of adenine to hypoxanthine. Plays an important role in the purine salvage pathway and in nitrogen catabolism.</text>
</comment>
<feature type="binding site" evidence="6">
    <location>
        <position position="19"/>
    </location>
    <ligand>
        <name>Zn(2+)</name>
        <dbReference type="ChEBI" id="CHEBI:29105"/>
        <note>catalytic</note>
    </ligand>
</feature>
<evidence type="ECO:0000313" key="8">
    <source>
        <dbReference type="EMBL" id="GAA2228899.1"/>
    </source>
</evidence>
<reference evidence="8 9" key="1">
    <citation type="journal article" date="2019" name="Int. J. Syst. Evol. Microbiol.">
        <title>The Global Catalogue of Microorganisms (GCM) 10K type strain sequencing project: providing services to taxonomists for standard genome sequencing and annotation.</title>
        <authorList>
            <consortium name="The Broad Institute Genomics Platform"/>
            <consortium name="The Broad Institute Genome Sequencing Center for Infectious Disease"/>
            <person name="Wu L."/>
            <person name="Ma J."/>
        </authorList>
    </citation>
    <scope>NUCLEOTIDE SEQUENCE [LARGE SCALE GENOMIC DNA]</scope>
    <source>
        <strain evidence="8 9">JCM 16117</strain>
    </source>
</reference>
<dbReference type="InterPro" id="IPR001365">
    <property type="entry name" value="A_deaminase_dom"/>
</dbReference>
<name>A0ABN3DEC8_9MICO</name>
<protein>
    <recommendedName>
        <fullName evidence="6">Adenine deaminase</fullName>
        <shortName evidence="6">ADE</shortName>
        <ecNumber evidence="6">3.5.4.2</ecNumber>
    </recommendedName>
    <alternativeName>
        <fullName evidence="6">Adenine aminohydrolase</fullName>
        <shortName evidence="6">AAH</shortName>
    </alternativeName>
</protein>
<keyword evidence="5 6" id="KW-0546">Nucleotide metabolism</keyword>
<dbReference type="InterPro" id="IPR028892">
    <property type="entry name" value="ADE"/>
</dbReference>
<feature type="binding site" evidence="6">
    <location>
        <position position="21"/>
    </location>
    <ligand>
        <name>Zn(2+)</name>
        <dbReference type="ChEBI" id="CHEBI:29105"/>
        <note>catalytic</note>
    </ligand>
</feature>
<sequence>MTDAATAAFVRAIPKAELHVHIEGTIEPEHAFALAERNAVTLPWATAEALKDAYRFDDLQSFLDVYYQVTAVLTTVADFADIVTAYFDRAAAQGVRHVELFFDPQSHTGRGVPMSVVMDGLWSAVSRSVETHGLTSSLILCFLRDLGAEAAAETLREAEPYLDRIVGVGLDSAEAGHPPAAFHDVFAAAALFGLRRVAHAGEEGPPAYVVEALDALGAERIDHGVRALEDPALVARLAEERVPLTVCPLSNVRLRGVDSIAQHPLGRMLDAGLLVSVNSDDPAYFGGYVGDNMIALHDDPRYDLATLRVLAENSFRSAFLDDDTRTALVGEVHRHFERGVQGA</sequence>
<dbReference type="PANTHER" id="PTHR43114">
    <property type="entry name" value="ADENINE DEAMINASE"/>
    <property type="match status" value="1"/>
</dbReference>
<keyword evidence="1" id="KW-0963">Cytoplasm</keyword>
<evidence type="ECO:0000256" key="6">
    <source>
        <dbReference type="HAMAP-Rule" id="MF_01962"/>
    </source>
</evidence>
<feature type="binding site" evidence="6">
    <location>
        <position position="281"/>
    </location>
    <ligand>
        <name>substrate</name>
    </ligand>
</feature>
<evidence type="ECO:0000256" key="2">
    <source>
        <dbReference type="ARBA" id="ARBA00022723"/>
    </source>
</evidence>
<dbReference type="Proteomes" id="UP001500929">
    <property type="component" value="Unassembled WGS sequence"/>
</dbReference>
<feature type="binding site" evidence="6">
    <location>
        <position position="199"/>
    </location>
    <ligand>
        <name>Zn(2+)</name>
        <dbReference type="ChEBI" id="CHEBI:29105"/>
        <note>catalytic</note>
    </ligand>
</feature>
<gene>
    <name evidence="8" type="ORF">GCM10009851_11760</name>
</gene>
<dbReference type="NCBIfam" id="TIGR01430">
    <property type="entry name" value="aden_deam"/>
    <property type="match status" value="1"/>
</dbReference>
<comment type="cofactor">
    <cofactor evidence="6">
        <name>Zn(2+)</name>
        <dbReference type="ChEBI" id="CHEBI:29105"/>
    </cofactor>
    <text evidence="6">Binds 1 zinc ion per subunit.</text>
</comment>
<dbReference type="NCBIfam" id="NF006850">
    <property type="entry name" value="PRK09358.1-6"/>
    <property type="match status" value="1"/>
</dbReference>
<evidence type="ECO:0000256" key="4">
    <source>
        <dbReference type="ARBA" id="ARBA00022833"/>
    </source>
</evidence>
<comment type="similarity">
    <text evidence="6">Belongs to the metallo-dependent hydrolases superfamily. Adenosine and AMP deaminases family. Adenine deaminase type 2 subfamily.</text>
</comment>
<dbReference type="EC" id="3.5.4.2" evidence="6"/>
<keyword evidence="4 6" id="KW-0862">Zinc</keyword>
<dbReference type="EMBL" id="BAAAQY010000003">
    <property type="protein sequence ID" value="GAA2228899.1"/>
    <property type="molecule type" value="Genomic_DNA"/>
</dbReference>
<evidence type="ECO:0000256" key="5">
    <source>
        <dbReference type="ARBA" id="ARBA00023080"/>
    </source>
</evidence>
<proteinExistence type="inferred from homology"/>
<accession>A0ABN3DEC8</accession>
<dbReference type="InterPro" id="IPR006650">
    <property type="entry name" value="A/AMP_deam_AS"/>
</dbReference>
<dbReference type="Pfam" id="PF00962">
    <property type="entry name" value="A_deaminase"/>
    <property type="match status" value="1"/>
</dbReference>
<dbReference type="SUPFAM" id="SSF51556">
    <property type="entry name" value="Metallo-dependent hydrolases"/>
    <property type="match status" value="1"/>
</dbReference>
<feature type="domain" description="Adenosine deaminase" evidence="7">
    <location>
        <begin position="14"/>
        <end position="333"/>
    </location>
</feature>
<dbReference type="InterPro" id="IPR006330">
    <property type="entry name" value="Ado/ade_deaminase"/>
</dbReference>
<dbReference type="InterPro" id="IPR032466">
    <property type="entry name" value="Metal_Hydrolase"/>
</dbReference>
<keyword evidence="9" id="KW-1185">Reference proteome</keyword>
<organism evidence="8 9">
    <name type="scientific">Herbiconiux moechotypicola</name>
    <dbReference type="NCBI Taxonomy" id="637393"/>
    <lineage>
        <taxon>Bacteria</taxon>
        <taxon>Bacillati</taxon>
        <taxon>Actinomycetota</taxon>
        <taxon>Actinomycetes</taxon>
        <taxon>Micrococcales</taxon>
        <taxon>Microbacteriaceae</taxon>
        <taxon>Herbiconiux</taxon>
    </lineage>
</organism>
<dbReference type="PROSITE" id="PS00485">
    <property type="entry name" value="A_DEAMINASE"/>
    <property type="match status" value="1"/>
</dbReference>
<evidence type="ECO:0000313" key="9">
    <source>
        <dbReference type="Proteomes" id="UP001500929"/>
    </source>
</evidence>
<comment type="caution">
    <text evidence="8">The sequence shown here is derived from an EMBL/GenBank/DDBJ whole genome shotgun (WGS) entry which is preliminary data.</text>
</comment>
<feature type="active site" description="Proton donor" evidence="6">
    <location>
        <position position="202"/>
    </location>
</feature>
<comment type="catalytic activity">
    <reaction evidence="6">
        <text>adenine + H2O + H(+) = hypoxanthine + NH4(+)</text>
        <dbReference type="Rhea" id="RHEA:23688"/>
        <dbReference type="ChEBI" id="CHEBI:15377"/>
        <dbReference type="ChEBI" id="CHEBI:15378"/>
        <dbReference type="ChEBI" id="CHEBI:16708"/>
        <dbReference type="ChEBI" id="CHEBI:17368"/>
        <dbReference type="ChEBI" id="CHEBI:28938"/>
        <dbReference type="EC" id="3.5.4.2"/>
    </reaction>
</comment>
<dbReference type="PANTHER" id="PTHR43114:SF6">
    <property type="entry name" value="ADENINE DEAMINASE"/>
    <property type="match status" value="1"/>
</dbReference>
<dbReference type="RefSeq" id="WP_259478683.1">
    <property type="nucleotide sequence ID" value="NZ_BAAAQY010000003.1"/>
</dbReference>
<evidence type="ECO:0000256" key="1">
    <source>
        <dbReference type="ARBA" id="ARBA00022490"/>
    </source>
</evidence>
<keyword evidence="3 6" id="KW-0378">Hydrolase</keyword>
<evidence type="ECO:0000256" key="3">
    <source>
        <dbReference type="ARBA" id="ARBA00022801"/>
    </source>
</evidence>
<dbReference type="Gene3D" id="3.20.20.140">
    <property type="entry name" value="Metal-dependent hydrolases"/>
    <property type="match status" value="1"/>
</dbReference>